<accession>A0A6J7XC08</accession>
<gene>
    <name evidence="2" type="ORF">UFOVP760_212</name>
</gene>
<name>A0A6J7XC08_9CAUD</name>
<reference evidence="2" key="1">
    <citation type="submission" date="2020-05" db="EMBL/GenBank/DDBJ databases">
        <authorList>
            <person name="Chiriac C."/>
            <person name="Salcher M."/>
            <person name="Ghai R."/>
            <person name="Kavagutti S V."/>
        </authorList>
    </citation>
    <scope>NUCLEOTIDE SEQUENCE</scope>
</reference>
<dbReference type="SUPFAM" id="SSF53448">
    <property type="entry name" value="Nucleotide-diphospho-sugar transferases"/>
    <property type="match status" value="1"/>
</dbReference>
<evidence type="ECO:0000256" key="1">
    <source>
        <dbReference type="ARBA" id="ARBA00022679"/>
    </source>
</evidence>
<dbReference type="PANTHER" id="PTHR32385:SF15">
    <property type="entry name" value="INOSITOL PHOSPHOCERAMIDE MANNOSYLTRANSFERASE 1"/>
    <property type="match status" value="1"/>
</dbReference>
<sequence length="250" mass="29368">MNAKKFSDLMLHSSGYKDRTKIENWNILEELYNHIQLYTQTEQRIPKIIHQIWLGSEVPTSLRQYMDSIQRVNSDYRYILWTDLEADKFNFKNKDIYNNCKNYGQKSDILRYAILNEFGGVYLDTDFVGCKSFDALLNLDFFAGVSYDKEPTMFNGLIGSTPGNAIITALNDIKEVRDGDGMEVIKSTGPWYLTDVVYNNIMNVERIAVMPLEYFYPYPNFYHDKVLGDDYTKYITDKTICVHLWHSRWN</sequence>
<dbReference type="InterPro" id="IPR051706">
    <property type="entry name" value="Glycosyltransferase_domain"/>
</dbReference>
<dbReference type="EMBL" id="LR798360">
    <property type="protein sequence ID" value="CAB5226437.1"/>
    <property type="molecule type" value="Genomic_DNA"/>
</dbReference>
<dbReference type="GO" id="GO:0051999">
    <property type="term" value="P:mannosyl-inositol phosphorylceramide biosynthetic process"/>
    <property type="evidence" value="ECO:0007669"/>
    <property type="project" value="TreeGrafter"/>
</dbReference>
<dbReference type="Pfam" id="PF04488">
    <property type="entry name" value="Gly_transf_sug"/>
    <property type="match status" value="1"/>
</dbReference>
<protein>
    <submittedName>
        <fullName evidence="2">Glycosyltransferase, DXD sugar-binding motif</fullName>
    </submittedName>
</protein>
<keyword evidence="1 2" id="KW-0808">Transferase</keyword>
<dbReference type="GO" id="GO:0016020">
    <property type="term" value="C:membrane"/>
    <property type="evidence" value="ECO:0007669"/>
    <property type="project" value="GOC"/>
</dbReference>
<evidence type="ECO:0000313" key="2">
    <source>
        <dbReference type="EMBL" id="CAB5226437.1"/>
    </source>
</evidence>
<dbReference type="InterPro" id="IPR029044">
    <property type="entry name" value="Nucleotide-diphossugar_trans"/>
</dbReference>
<dbReference type="GO" id="GO:0000030">
    <property type="term" value="F:mannosyltransferase activity"/>
    <property type="evidence" value="ECO:0007669"/>
    <property type="project" value="TreeGrafter"/>
</dbReference>
<organism evidence="2">
    <name type="scientific">uncultured Caudovirales phage</name>
    <dbReference type="NCBI Taxonomy" id="2100421"/>
    <lineage>
        <taxon>Viruses</taxon>
        <taxon>Duplodnaviria</taxon>
        <taxon>Heunggongvirae</taxon>
        <taxon>Uroviricota</taxon>
        <taxon>Caudoviricetes</taxon>
        <taxon>Peduoviridae</taxon>
        <taxon>Maltschvirus</taxon>
        <taxon>Maltschvirus maltsch</taxon>
    </lineage>
</organism>
<dbReference type="PANTHER" id="PTHR32385">
    <property type="entry name" value="MANNOSYL PHOSPHORYLINOSITOL CERAMIDE SYNTHASE"/>
    <property type="match status" value="1"/>
</dbReference>
<dbReference type="InterPro" id="IPR007577">
    <property type="entry name" value="GlycoTrfase_DXD_sugar-bd_CS"/>
</dbReference>
<dbReference type="Gene3D" id="3.90.550.20">
    <property type="match status" value="1"/>
</dbReference>
<proteinExistence type="predicted"/>